<dbReference type="Pfam" id="PF00326">
    <property type="entry name" value="Peptidase_S9"/>
    <property type="match status" value="1"/>
</dbReference>
<dbReference type="GO" id="GO:0006508">
    <property type="term" value="P:proteolysis"/>
    <property type="evidence" value="ECO:0007669"/>
    <property type="project" value="InterPro"/>
</dbReference>
<gene>
    <name evidence="5" type="ORF">BV97_03124</name>
</gene>
<evidence type="ECO:0000313" key="6">
    <source>
        <dbReference type="Proteomes" id="UP000024329"/>
    </source>
</evidence>
<dbReference type="Proteomes" id="UP000024329">
    <property type="component" value="Unassembled WGS sequence"/>
</dbReference>
<sequence>MVRMSHAICTLAAALLSWPVHAADSQNCADLMPEPGKTVRRPLIAEDLARLRDIGPVDPPSEDRRILALSPDGKHLAFQLRRADPQGNAYCLAMVVADVTGSQPVRIVDRGGEFIRTMLDLRTQAGSPTGIAKVITPRWSPDGRWFAYLKREGSVTQVWRANADGSRSAPITRSNDDVEDFYLAGDGNGLVFSVASLREANQAIDDEGLTGFHYDERFAPGSSPRPFPPAPTPRIVWFMDLSSGALRPATNEERAGLEAGGPHEGTWKEASNAHGDRARLDTSAPTYWQQLGRLTVDFADGRSLACPDTVCAAVRRPWWTRQGYVRFVRREGWADGSTAIYQWRPGHGSPRRIYVTDDVLVDCVPDGDGLICLRESSLIPRRLERLDPRTGHRQVLFDPNPEFAGLSLGKPERLHLTNAYGLPSIADLVLPVGYQPGKRYPMVVVQYHTRGFLRGGTGDDYPIQAFANRGYAVLSVSKPASIGLSRTTDFAEADRINLKDFADRRSVLSSVEQGVRVAIARGIADPKRVGITGLSDGASTVMFALLHSKLFSAAAMSQCCYDPTMTARGGPGAAKSFYFYGYPKLTDRSTQAEDFWRQIALSHNADQIRTPILLQLSDDEYSSALVTYTALREAKVPIDMFVFPGEHHIKWQPAHRLAQYQRSLDWFDYWLKDARLAAYARPRELSHWEALRRDQLSAGNS</sequence>
<dbReference type="InterPro" id="IPR029058">
    <property type="entry name" value="AB_hydrolase_fold"/>
</dbReference>
<dbReference type="InterPro" id="IPR053536">
    <property type="entry name" value="Lasso_peptide_isopeptidase"/>
</dbReference>
<evidence type="ECO:0000313" key="5">
    <source>
        <dbReference type="EMBL" id="EZP80706.1"/>
    </source>
</evidence>
<dbReference type="AlphaFoldDB" id="A0A031JSD6"/>
<dbReference type="eggNOG" id="COG0823">
    <property type="taxonomic scope" value="Bacteria"/>
</dbReference>
<dbReference type="Pfam" id="PF07676">
    <property type="entry name" value="PD40"/>
    <property type="match status" value="1"/>
</dbReference>
<comment type="caution">
    <text evidence="5">The sequence shown here is derived from an EMBL/GenBank/DDBJ whole genome shotgun (WGS) entry which is preliminary data.</text>
</comment>
<keyword evidence="2" id="KW-0720">Serine protease</keyword>
<dbReference type="PANTHER" id="PTHR42776">
    <property type="entry name" value="SERINE PEPTIDASE S9 FAMILY MEMBER"/>
    <property type="match status" value="1"/>
</dbReference>
<evidence type="ECO:0000256" key="3">
    <source>
        <dbReference type="SAM" id="SignalP"/>
    </source>
</evidence>
<dbReference type="Gene3D" id="3.40.50.1820">
    <property type="entry name" value="alpha/beta hydrolase"/>
    <property type="match status" value="1"/>
</dbReference>
<feature type="domain" description="Peptidase S9 prolyl oligopeptidase catalytic" evidence="4">
    <location>
        <begin position="463"/>
        <end position="673"/>
    </location>
</feature>
<keyword evidence="1" id="KW-0378">Hydrolase</keyword>
<dbReference type="InterPro" id="IPR011659">
    <property type="entry name" value="WD40"/>
</dbReference>
<proteinExistence type="predicted"/>
<dbReference type="SUPFAM" id="SSF53474">
    <property type="entry name" value="alpha/beta-Hydrolases"/>
    <property type="match status" value="1"/>
</dbReference>
<evidence type="ECO:0000256" key="2">
    <source>
        <dbReference type="ARBA" id="ARBA00022825"/>
    </source>
</evidence>
<name>A0A031JSD6_9SPHN</name>
<dbReference type="NCBIfam" id="NF033523">
    <property type="entry name" value="lasso_peptidase"/>
    <property type="match status" value="1"/>
</dbReference>
<keyword evidence="2" id="KW-0645">Protease</keyword>
<dbReference type="InterPro" id="IPR001375">
    <property type="entry name" value="Peptidase_S9_cat"/>
</dbReference>
<evidence type="ECO:0000259" key="4">
    <source>
        <dbReference type="Pfam" id="PF00326"/>
    </source>
</evidence>
<protein>
    <submittedName>
        <fullName evidence="5">Putative peptidase</fullName>
    </submittedName>
</protein>
<dbReference type="GO" id="GO:0004252">
    <property type="term" value="F:serine-type endopeptidase activity"/>
    <property type="evidence" value="ECO:0007669"/>
    <property type="project" value="TreeGrafter"/>
</dbReference>
<feature type="chain" id="PRO_5001556932" evidence="3">
    <location>
        <begin position="23"/>
        <end position="701"/>
    </location>
</feature>
<dbReference type="PANTHER" id="PTHR42776:SF27">
    <property type="entry name" value="DIPEPTIDYL PEPTIDASE FAMILY MEMBER 6"/>
    <property type="match status" value="1"/>
</dbReference>
<dbReference type="eggNOG" id="COG1506">
    <property type="taxonomic scope" value="Bacteria"/>
</dbReference>
<dbReference type="PATRIC" id="fig|158500.4.peg.3191"/>
<organism evidence="5 6">
    <name type="scientific">Novosphingobium resinovorum</name>
    <dbReference type="NCBI Taxonomy" id="158500"/>
    <lineage>
        <taxon>Bacteria</taxon>
        <taxon>Pseudomonadati</taxon>
        <taxon>Pseudomonadota</taxon>
        <taxon>Alphaproteobacteria</taxon>
        <taxon>Sphingomonadales</taxon>
        <taxon>Sphingomonadaceae</taxon>
        <taxon>Novosphingobium</taxon>
    </lineage>
</organism>
<dbReference type="InterPro" id="IPR011042">
    <property type="entry name" value="6-blade_b-propeller_TolB-like"/>
</dbReference>
<reference evidence="5 6" key="1">
    <citation type="submission" date="2014-03" db="EMBL/GenBank/DDBJ databases">
        <title>Whole genome sequence of Novosphingobium resinovorum KF1.</title>
        <authorList>
            <person name="Gan H.M."/>
            <person name="Gan H.Y."/>
            <person name="Chew T.H."/>
            <person name="Savka M.A."/>
        </authorList>
    </citation>
    <scope>NUCLEOTIDE SEQUENCE [LARGE SCALE GENOMIC DNA]</scope>
    <source>
        <strain evidence="5 6">KF1</strain>
    </source>
</reference>
<feature type="signal peptide" evidence="3">
    <location>
        <begin position="1"/>
        <end position="22"/>
    </location>
</feature>
<keyword evidence="3" id="KW-0732">Signal</keyword>
<dbReference type="Gene3D" id="2.120.10.30">
    <property type="entry name" value="TolB, C-terminal domain"/>
    <property type="match status" value="1"/>
</dbReference>
<dbReference type="SUPFAM" id="SSF82171">
    <property type="entry name" value="DPP6 N-terminal domain-like"/>
    <property type="match status" value="1"/>
</dbReference>
<evidence type="ECO:0000256" key="1">
    <source>
        <dbReference type="ARBA" id="ARBA00022801"/>
    </source>
</evidence>
<dbReference type="EMBL" id="JFYZ01000015">
    <property type="protein sequence ID" value="EZP80706.1"/>
    <property type="molecule type" value="Genomic_DNA"/>
</dbReference>
<accession>A0A031JSD6</accession>